<evidence type="ECO:0000259" key="13">
    <source>
        <dbReference type="Pfam" id="PF00149"/>
    </source>
</evidence>
<evidence type="ECO:0000256" key="9">
    <source>
        <dbReference type="ARBA" id="ARBA00023157"/>
    </source>
</evidence>
<evidence type="ECO:0000256" key="11">
    <source>
        <dbReference type="ARBA" id="ARBA00023295"/>
    </source>
</evidence>
<dbReference type="PANTHER" id="PTHR10340">
    <property type="entry name" value="SPHINGOMYELIN PHOSPHODIESTERASE"/>
    <property type="match status" value="1"/>
</dbReference>
<keyword evidence="15" id="KW-1185">Reference proteome</keyword>
<keyword evidence="6 12" id="KW-0732">Signal</keyword>
<organism evidence="14">
    <name type="scientific">Medioppia subpectinata</name>
    <dbReference type="NCBI Taxonomy" id="1979941"/>
    <lineage>
        <taxon>Eukaryota</taxon>
        <taxon>Metazoa</taxon>
        <taxon>Ecdysozoa</taxon>
        <taxon>Arthropoda</taxon>
        <taxon>Chelicerata</taxon>
        <taxon>Arachnida</taxon>
        <taxon>Acari</taxon>
        <taxon>Acariformes</taxon>
        <taxon>Sarcoptiformes</taxon>
        <taxon>Oribatida</taxon>
        <taxon>Brachypylina</taxon>
        <taxon>Oppioidea</taxon>
        <taxon>Oppiidae</taxon>
        <taxon>Medioppia</taxon>
    </lineage>
</organism>
<accession>A0A7R9Q1N4</accession>
<keyword evidence="9" id="KW-1015">Disulfide bond</keyword>
<dbReference type="CDD" id="cd00842">
    <property type="entry name" value="MPP_ASMase"/>
    <property type="match status" value="1"/>
</dbReference>
<dbReference type="GO" id="GO:0016798">
    <property type="term" value="F:hydrolase activity, acting on glycosyl bonds"/>
    <property type="evidence" value="ECO:0007669"/>
    <property type="project" value="UniProtKB-KW"/>
</dbReference>
<feature type="chain" id="PRO_5036211691" description="Calcineurin-like phosphoesterase domain-containing protein" evidence="12">
    <location>
        <begin position="25"/>
        <end position="893"/>
    </location>
</feature>
<dbReference type="InterPro" id="IPR004843">
    <property type="entry name" value="Calcineurin-like_PHP"/>
</dbReference>
<keyword evidence="7" id="KW-0378">Hydrolase</keyword>
<dbReference type="FunFam" id="3.60.21.10:FF:000077">
    <property type="entry name" value="Sphingomyelin phosphodiesterase"/>
    <property type="match status" value="1"/>
</dbReference>
<keyword evidence="4" id="KW-0964">Secreted</keyword>
<evidence type="ECO:0000256" key="5">
    <source>
        <dbReference type="ARBA" id="ARBA00022723"/>
    </source>
</evidence>
<comment type="cofactor">
    <cofactor evidence="1">
        <name>Zn(2+)</name>
        <dbReference type="ChEBI" id="CHEBI:29105"/>
    </cofactor>
</comment>
<evidence type="ECO:0000256" key="7">
    <source>
        <dbReference type="ARBA" id="ARBA00022801"/>
    </source>
</evidence>
<evidence type="ECO:0000256" key="6">
    <source>
        <dbReference type="ARBA" id="ARBA00022729"/>
    </source>
</evidence>
<feature type="non-terminal residue" evidence="14">
    <location>
        <position position="1"/>
    </location>
</feature>
<dbReference type="EMBL" id="OC860736">
    <property type="protein sequence ID" value="CAD7628849.1"/>
    <property type="molecule type" value="Genomic_DNA"/>
</dbReference>
<keyword evidence="5" id="KW-0479">Metal-binding</keyword>
<dbReference type="GO" id="GO:0046872">
    <property type="term" value="F:metal ion binding"/>
    <property type="evidence" value="ECO:0007669"/>
    <property type="project" value="UniProtKB-KW"/>
</dbReference>
<evidence type="ECO:0000256" key="4">
    <source>
        <dbReference type="ARBA" id="ARBA00022525"/>
    </source>
</evidence>
<dbReference type="GO" id="GO:0008081">
    <property type="term" value="F:phosphoric diester hydrolase activity"/>
    <property type="evidence" value="ECO:0007669"/>
    <property type="project" value="TreeGrafter"/>
</dbReference>
<keyword evidence="8" id="KW-0862">Zinc</keyword>
<dbReference type="AlphaFoldDB" id="A0A7R9Q1N4"/>
<dbReference type="EMBL" id="CAJPIZ010006161">
    <property type="protein sequence ID" value="CAG2109279.1"/>
    <property type="molecule type" value="Genomic_DNA"/>
</dbReference>
<reference evidence="14" key="1">
    <citation type="submission" date="2020-11" db="EMBL/GenBank/DDBJ databases">
        <authorList>
            <person name="Tran Van P."/>
        </authorList>
    </citation>
    <scope>NUCLEOTIDE SEQUENCE</scope>
</reference>
<dbReference type="PANTHER" id="PTHR10340:SF34">
    <property type="entry name" value="SPHINGOMYELIN PHOSPHODIESTERASE"/>
    <property type="match status" value="1"/>
</dbReference>
<dbReference type="SUPFAM" id="SSF56300">
    <property type="entry name" value="Metallo-dependent phosphatases"/>
    <property type="match status" value="2"/>
</dbReference>
<dbReference type="InterPro" id="IPR029052">
    <property type="entry name" value="Metallo-depent_PP-like"/>
</dbReference>
<gene>
    <name evidence="14" type="ORF">OSB1V03_LOCUS9268</name>
</gene>
<evidence type="ECO:0000256" key="3">
    <source>
        <dbReference type="ARBA" id="ARBA00008234"/>
    </source>
</evidence>
<evidence type="ECO:0000256" key="12">
    <source>
        <dbReference type="SAM" id="SignalP"/>
    </source>
</evidence>
<comment type="similarity">
    <text evidence="3">Belongs to the acid sphingomyelinase family.</text>
</comment>
<keyword evidence="10" id="KW-0325">Glycoprotein</keyword>
<feature type="domain" description="Calcineurin-like phosphoesterase" evidence="13">
    <location>
        <begin position="177"/>
        <end position="442"/>
    </location>
</feature>
<dbReference type="Pfam" id="PF00149">
    <property type="entry name" value="Metallophos"/>
    <property type="match status" value="2"/>
</dbReference>
<evidence type="ECO:0000256" key="8">
    <source>
        <dbReference type="ARBA" id="ARBA00022833"/>
    </source>
</evidence>
<dbReference type="Proteomes" id="UP000759131">
    <property type="component" value="Unassembled WGS sequence"/>
</dbReference>
<proteinExistence type="inferred from homology"/>
<dbReference type="OrthoDB" id="6509770at2759"/>
<dbReference type="Gene3D" id="3.60.21.10">
    <property type="match status" value="2"/>
</dbReference>
<dbReference type="InterPro" id="IPR041805">
    <property type="entry name" value="ASMase/PPN1_MPP"/>
</dbReference>
<feature type="signal peptide" evidence="12">
    <location>
        <begin position="1"/>
        <end position="24"/>
    </location>
</feature>
<protein>
    <recommendedName>
        <fullName evidence="13">Calcineurin-like phosphoesterase domain-containing protein</fullName>
    </recommendedName>
</protein>
<evidence type="ECO:0000256" key="2">
    <source>
        <dbReference type="ARBA" id="ARBA00004613"/>
    </source>
</evidence>
<feature type="domain" description="Calcineurin-like phosphoesterase" evidence="13">
    <location>
        <begin position="724"/>
        <end position="854"/>
    </location>
</feature>
<name>A0A7R9Q1N4_9ACAR</name>
<comment type="subcellular location">
    <subcellularLocation>
        <location evidence="2">Secreted</location>
    </subcellularLocation>
</comment>
<sequence length="893" mass="101405">MANMNSLIKLGLILAILCTSGAYSYETSEHDLNAMIAEIEATITIDELGEMFFEMFENVEFNIHDRQACERCNTTITYSRLLIQSPDLIKSLAPIMCKKVVGQTIRVCEGLLERMSEPLAYLFQHTKLTTPEICGTFLSPDCITLFGLPFTHNIKWELPLPKRKQFTPKAVNDKQLKMLHLTDIHLDLWYTPGSNSSCGEFVCCRSTSPGDNHTAGYWSQTKDNCDCPQYFVDNSIKQIGDNHKDIDLVIWTGDNIPHDVWNTTREVNLQHIRAMTDTFKKTFGNLPVFPCLGNHESHPINLYVPEELSIKTQGKLSMKWLYDTLADDYWKQWIDTEEAKKTFKKGGYYSKKFSDTLKVVVMNTNMAQNENYYIAYDPIDPDGQLQWLIDELNSAETEGSYVMLLGHIPPSDLYASWSHNYFRIMERYQHLIVSSYFGHTHNDEIVVLYNKDFETNGTYAISHGYIGASLTTYTLLNPGYRIFTIDSNGRPLDFDVFYTNVTEDNIKGQQNPPKWSSDTSGKQMYGMDSLSTESWDLFMSRAKSDDKLVLRELREVNLDIDELGQMFNQLMKDIEGNNHNLKACMDCNTSLAFGPILLKDPKTLQGFAHAICSKTGGYSSRVCEGTLKLMAEPLAHIFTYLKVTIPEMCAILLSPDCMTHYGQPYTKNVLWELPLPKPKPFTPKSGTDKPLKMLHLTDIHLDLSYTPGSNSTCGEPSGTDKPLKMLHLTDIHLDLSYTPGSNSTCGEPVCCRPDSPRDHDDRHTAGYWSQTMWSCDCPLNFADDSIKHMGDNHKDVDLVIWTGDNVPHDVWETSVEHNIAHIKAMTDALKKAFPNTPVFPCLGNHEPHPVNMYVPNALTVETQGKVSMGWLYDTLADDLWKQWIDTESAKKAF</sequence>
<evidence type="ECO:0000256" key="1">
    <source>
        <dbReference type="ARBA" id="ARBA00001947"/>
    </source>
</evidence>
<dbReference type="GO" id="GO:0005615">
    <property type="term" value="C:extracellular space"/>
    <property type="evidence" value="ECO:0007669"/>
    <property type="project" value="TreeGrafter"/>
</dbReference>
<keyword evidence="11" id="KW-0326">Glycosidase</keyword>
<evidence type="ECO:0000256" key="10">
    <source>
        <dbReference type="ARBA" id="ARBA00023180"/>
    </source>
</evidence>
<evidence type="ECO:0000313" key="14">
    <source>
        <dbReference type="EMBL" id="CAD7628849.1"/>
    </source>
</evidence>
<evidence type="ECO:0000313" key="15">
    <source>
        <dbReference type="Proteomes" id="UP000759131"/>
    </source>
</evidence>